<comment type="caution">
    <text evidence="2">The sequence shown here is derived from an EMBL/GenBank/DDBJ whole genome shotgun (WGS) entry which is preliminary data.</text>
</comment>
<keyword evidence="3" id="KW-1185">Reference proteome</keyword>
<evidence type="ECO:0000259" key="1">
    <source>
        <dbReference type="PROSITE" id="PS51186"/>
    </source>
</evidence>
<dbReference type="EMBL" id="SJSM01000035">
    <property type="protein sequence ID" value="TCC84033.1"/>
    <property type="molecule type" value="Genomic_DNA"/>
</dbReference>
<dbReference type="InterPro" id="IPR000182">
    <property type="entry name" value="GNAT_dom"/>
</dbReference>
<keyword evidence="2" id="KW-0808">Transferase</keyword>
<dbReference type="AlphaFoldDB" id="A0A4R0MCY8"/>
<dbReference type="SUPFAM" id="SSF55729">
    <property type="entry name" value="Acyl-CoA N-acyltransferases (Nat)"/>
    <property type="match status" value="1"/>
</dbReference>
<evidence type="ECO:0000313" key="3">
    <source>
        <dbReference type="Proteomes" id="UP000291117"/>
    </source>
</evidence>
<dbReference type="PROSITE" id="PS51186">
    <property type="entry name" value="GNAT"/>
    <property type="match status" value="1"/>
</dbReference>
<dbReference type="RefSeq" id="WP_131612795.1">
    <property type="nucleotide sequence ID" value="NZ_SJSM01000035.1"/>
</dbReference>
<protein>
    <submittedName>
        <fullName evidence="2">N-acetyltransferase</fullName>
    </submittedName>
</protein>
<evidence type="ECO:0000313" key="2">
    <source>
        <dbReference type="EMBL" id="TCC84033.1"/>
    </source>
</evidence>
<proteinExistence type="predicted"/>
<dbReference type="Proteomes" id="UP000291117">
    <property type="component" value="Unassembled WGS sequence"/>
</dbReference>
<dbReference type="GO" id="GO:0016747">
    <property type="term" value="F:acyltransferase activity, transferring groups other than amino-acyl groups"/>
    <property type="evidence" value="ECO:0007669"/>
    <property type="project" value="InterPro"/>
</dbReference>
<feature type="domain" description="N-acetyltransferase" evidence="1">
    <location>
        <begin position="16"/>
        <end position="170"/>
    </location>
</feature>
<dbReference type="InterPro" id="IPR016181">
    <property type="entry name" value="Acyl_CoA_acyltransferase"/>
</dbReference>
<organism evidence="2 3">
    <name type="scientific">Pedobacter hiemivivus</name>
    <dbReference type="NCBI Taxonomy" id="2530454"/>
    <lineage>
        <taxon>Bacteria</taxon>
        <taxon>Pseudomonadati</taxon>
        <taxon>Bacteroidota</taxon>
        <taxon>Sphingobacteriia</taxon>
        <taxon>Sphingobacteriales</taxon>
        <taxon>Sphingobacteriaceae</taxon>
        <taxon>Pedobacter</taxon>
    </lineage>
</organism>
<name>A0A4R0MCY8_9SPHI</name>
<dbReference type="OrthoDB" id="9795199at2"/>
<dbReference type="Pfam" id="PF13302">
    <property type="entry name" value="Acetyltransf_3"/>
    <property type="match status" value="1"/>
</dbReference>
<sequence>MNNTFDRQEELEDDLIQIIPLKAEHFEALYRVASDPLIWEQHPNNDRYLRVVFEAFFEGALASEGAYLVLDKETGEVIGCSRYYDFDEEKKAIAIGFTFIARQFWGGTYNSALKRLMMNHAFEYLDAVIFHVGSQNLRSQKAVEKLGAKKIGEQVVTPIKLNYIYQLTKAIGSRGN</sequence>
<dbReference type="Gene3D" id="3.40.630.30">
    <property type="match status" value="1"/>
</dbReference>
<dbReference type="PANTHER" id="PTHR43610">
    <property type="entry name" value="BLL6696 PROTEIN"/>
    <property type="match status" value="1"/>
</dbReference>
<gene>
    <name evidence="2" type="ORF">EZ444_25800</name>
</gene>
<reference evidence="2 3" key="1">
    <citation type="submission" date="2019-02" db="EMBL/GenBank/DDBJ databases">
        <title>Pedobacter sp. RP-3-8 sp. nov., isolated from Arctic soil.</title>
        <authorList>
            <person name="Dahal R.H."/>
        </authorList>
    </citation>
    <scope>NUCLEOTIDE SEQUENCE [LARGE SCALE GENOMIC DNA]</scope>
    <source>
        <strain evidence="2 3">RP-3-8</strain>
    </source>
</reference>
<accession>A0A4R0MCY8</accession>
<dbReference type="PANTHER" id="PTHR43610:SF1">
    <property type="entry name" value="N-ACETYLTRANSFERASE DOMAIN-CONTAINING PROTEIN"/>
    <property type="match status" value="1"/>
</dbReference>